<dbReference type="EMBL" id="BTSY01000002">
    <property type="protein sequence ID" value="GMT13567.1"/>
    <property type="molecule type" value="Genomic_DNA"/>
</dbReference>
<name>A0AAV5V1W0_9BILA</name>
<feature type="region of interest" description="Disordered" evidence="1">
    <location>
        <begin position="1"/>
        <end position="85"/>
    </location>
</feature>
<feature type="non-terminal residue" evidence="2">
    <location>
        <position position="1"/>
    </location>
</feature>
<keyword evidence="3" id="KW-1185">Reference proteome</keyword>
<sequence>FDEPDYDRDEEERLSGKGTPDRLYPSRPPSSASSDPRPPHRTNGLSASPAPSLPGTVERRSTGASGKSNGVITPARPAIKTGYTMNREMFNRSPAYRYEEPKQQQDYVPERRFPSPKPSEHREHHISTAMMNHRPIKIRDGMDRHPEVRDVIDQSEEILDDLDSMLEEHLSFDEARRKIMDKNLTFRQYAKLPYDNDDSNYEIIEEVYERRVTKEKTIIHLEEVEPRVEVHRDEVIVHRGEGDTVRLKDPEVASRMKKLVKGRSGTVSPPLFQDIIVEDLKKASKHGVREANLHRRRKAEEVYQWTLSEIDRLQRELAPERCIQHIPVYAKDNFSRIPEWKRRLVAKRLSQESIREETYRLWDEFDEWLRVNDPTWKPGHTEIEDQIPMIR</sequence>
<dbReference type="AlphaFoldDB" id="A0AAV5V1W0"/>
<protein>
    <submittedName>
        <fullName evidence="2">Uncharacterized protein</fullName>
    </submittedName>
</protein>
<feature type="compositionally biased region" description="Polar residues" evidence="1">
    <location>
        <begin position="62"/>
        <end position="71"/>
    </location>
</feature>
<comment type="caution">
    <text evidence="2">The sequence shown here is derived from an EMBL/GenBank/DDBJ whole genome shotgun (WGS) entry which is preliminary data.</text>
</comment>
<gene>
    <name evidence="2" type="ORF">PFISCL1PPCAC_4864</name>
</gene>
<feature type="compositionally biased region" description="Acidic residues" evidence="1">
    <location>
        <begin position="1"/>
        <end position="12"/>
    </location>
</feature>
<organism evidence="2 3">
    <name type="scientific">Pristionchus fissidentatus</name>
    <dbReference type="NCBI Taxonomy" id="1538716"/>
    <lineage>
        <taxon>Eukaryota</taxon>
        <taxon>Metazoa</taxon>
        <taxon>Ecdysozoa</taxon>
        <taxon>Nematoda</taxon>
        <taxon>Chromadorea</taxon>
        <taxon>Rhabditida</taxon>
        <taxon>Rhabditina</taxon>
        <taxon>Diplogasteromorpha</taxon>
        <taxon>Diplogasteroidea</taxon>
        <taxon>Neodiplogasteridae</taxon>
        <taxon>Pristionchus</taxon>
    </lineage>
</organism>
<accession>A0AAV5V1W0</accession>
<dbReference type="Proteomes" id="UP001432322">
    <property type="component" value="Unassembled WGS sequence"/>
</dbReference>
<evidence type="ECO:0000313" key="3">
    <source>
        <dbReference type="Proteomes" id="UP001432322"/>
    </source>
</evidence>
<evidence type="ECO:0000313" key="2">
    <source>
        <dbReference type="EMBL" id="GMT13567.1"/>
    </source>
</evidence>
<proteinExistence type="predicted"/>
<reference evidence="2" key="1">
    <citation type="submission" date="2023-10" db="EMBL/GenBank/DDBJ databases">
        <title>Genome assembly of Pristionchus species.</title>
        <authorList>
            <person name="Yoshida K."/>
            <person name="Sommer R.J."/>
        </authorList>
    </citation>
    <scope>NUCLEOTIDE SEQUENCE</scope>
    <source>
        <strain evidence="2">RS5133</strain>
    </source>
</reference>
<evidence type="ECO:0000256" key="1">
    <source>
        <dbReference type="SAM" id="MobiDB-lite"/>
    </source>
</evidence>
<feature type="region of interest" description="Disordered" evidence="1">
    <location>
        <begin position="97"/>
        <end position="124"/>
    </location>
</feature>